<dbReference type="RefSeq" id="XP_056860323.1">
    <property type="nucleotide sequence ID" value="XM_057004343.1"/>
</dbReference>
<gene>
    <name evidence="8" type="primary">LOC130508700</name>
</gene>
<dbReference type="SMART" id="SM00768">
    <property type="entry name" value="X8"/>
    <property type="match status" value="1"/>
</dbReference>
<reference evidence="8" key="2">
    <citation type="submission" date="2025-08" db="UniProtKB">
        <authorList>
            <consortium name="RefSeq"/>
        </authorList>
    </citation>
    <scope>IDENTIFICATION</scope>
    <source>
        <tissue evidence="8">Leaf</tissue>
    </source>
</reference>
<proteinExistence type="predicted"/>
<dbReference type="GO" id="GO:0098552">
    <property type="term" value="C:side of membrane"/>
    <property type="evidence" value="ECO:0007669"/>
    <property type="project" value="UniProtKB-KW"/>
</dbReference>
<feature type="chain" id="PRO_5040970750" evidence="5">
    <location>
        <begin position="23"/>
        <end position="139"/>
    </location>
</feature>
<dbReference type="AlphaFoldDB" id="A0A9W3DA92"/>
<keyword evidence="2" id="KW-0472">Membrane</keyword>
<evidence type="ECO:0000256" key="4">
    <source>
        <dbReference type="ARBA" id="ARBA00023288"/>
    </source>
</evidence>
<feature type="signal peptide" evidence="5">
    <location>
        <begin position="1"/>
        <end position="22"/>
    </location>
</feature>
<sequence length="139" mass="15059">MKILFFLPLLFLLSLVVVVANGGEVDSSSSRWCLPKPGISTEQLRDVLDYVCTKVPCQESDMCFTDLSVRTGFAMNMYFQLNGRSEESYIFGGAGMVVTTNASTAGGCNYVSAAAAAAIIPSAQETMVVLMMIRVFLFI</sequence>
<accession>A0A9W3DA92</accession>
<keyword evidence="3 5" id="KW-0732">Signal</keyword>
<name>A0A9W3DA92_RAPSA</name>
<evidence type="ECO:0000313" key="7">
    <source>
        <dbReference type="Proteomes" id="UP000504610"/>
    </source>
</evidence>
<dbReference type="GeneID" id="130508700"/>
<dbReference type="Gene3D" id="1.20.58.1040">
    <property type="match status" value="1"/>
</dbReference>
<evidence type="ECO:0000256" key="3">
    <source>
        <dbReference type="ARBA" id="ARBA00022729"/>
    </source>
</evidence>
<dbReference type="PANTHER" id="PTHR31044">
    <property type="entry name" value="BETA-1,3 GLUCANASE"/>
    <property type="match status" value="1"/>
</dbReference>
<keyword evidence="4" id="KW-0449">Lipoprotein</keyword>
<feature type="domain" description="X8" evidence="6">
    <location>
        <begin position="31"/>
        <end position="110"/>
    </location>
</feature>
<organism evidence="7 8">
    <name type="scientific">Raphanus sativus</name>
    <name type="common">Radish</name>
    <name type="synonym">Raphanus raphanistrum var. sativus</name>
    <dbReference type="NCBI Taxonomy" id="3726"/>
    <lineage>
        <taxon>Eukaryota</taxon>
        <taxon>Viridiplantae</taxon>
        <taxon>Streptophyta</taxon>
        <taxon>Embryophyta</taxon>
        <taxon>Tracheophyta</taxon>
        <taxon>Spermatophyta</taxon>
        <taxon>Magnoliopsida</taxon>
        <taxon>eudicotyledons</taxon>
        <taxon>Gunneridae</taxon>
        <taxon>Pentapetalae</taxon>
        <taxon>rosids</taxon>
        <taxon>malvids</taxon>
        <taxon>Brassicales</taxon>
        <taxon>Brassicaceae</taxon>
        <taxon>Brassiceae</taxon>
        <taxon>Raphanus</taxon>
    </lineage>
</organism>
<protein>
    <submittedName>
        <fullName evidence="8">Major pollen allergen Ole e 10-like</fullName>
    </submittedName>
</protein>
<evidence type="ECO:0000256" key="2">
    <source>
        <dbReference type="ARBA" id="ARBA00022622"/>
    </source>
</evidence>
<dbReference type="PANTHER" id="PTHR31044:SF52">
    <property type="entry name" value="OS01G0631500 PROTEIN"/>
    <property type="match status" value="1"/>
</dbReference>
<evidence type="ECO:0000313" key="8">
    <source>
        <dbReference type="RefSeq" id="XP_056860323.1"/>
    </source>
</evidence>
<keyword evidence="2" id="KW-0325">Glycoprotein</keyword>
<dbReference type="KEGG" id="rsz:130508700"/>
<dbReference type="Pfam" id="PF07983">
    <property type="entry name" value="X8"/>
    <property type="match status" value="1"/>
</dbReference>
<dbReference type="InterPro" id="IPR012946">
    <property type="entry name" value="X8"/>
</dbReference>
<reference evidence="7" key="1">
    <citation type="journal article" date="2019" name="Database">
        <title>The radish genome database (RadishGD): an integrated information resource for radish genomics.</title>
        <authorList>
            <person name="Yu H.J."/>
            <person name="Baek S."/>
            <person name="Lee Y.J."/>
            <person name="Cho A."/>
            <person name="Mun J.H."/>
        </authorList>
    </citation>
    <scope>NUCLEOTIDE SEQUENCE [LARGE SCALE GENOMIC DNA]</scope>
    <source>
        <strain evidence="7">cv. WK10039</strain>
    </source>
</reference>
<keyword evidence="2" id="KW-0336">GPI-anchor</keyword>
<dbReference type="Proteomes" id="UP000504610">
    <property type="component" value="Chromosome 2"/>
</dbReference>
<dbReference type="GO" id="GO:0005886">
    <property type="term" value="C:plasma membrane"/>
    <property type="evidence" value="ECO:0007669"/>
    <property type="project" value="UniProtKB-SubCell"/>
</dbReference>
<evidence type="ECO:0000256" key="1">
    <source>
        <dbReference type="ARBA" id="ARBA00004609"/>
    </source>
</evidence>
<dbReference type="GO" id="GO:0009506">
    <property type="term" value="C:plasmodesma"/>
    <property type="evidence" value="ECO:0007669"/>
    <property type="project" value="UniProtKB-ARBA"/>
</dbReference>
<keyword evidence="7" id="KW-1185">Reference proteome</keyword>
<evidence type="ECO:0000256" key="5">
    <source>
        <dbReference type="SAM" id="SignalP"/>
    </source>
</evidence>
<evidence type="ECO:0000259" key="6">
    <source>
        <dbReference type="SMART" id="SM00768"/>
    </source>
</evidence>
<comment type="subcellular location">
    <subcellularLocation>
        <location evidence="1">Cell membrane</location>
        <topology evidence="1">Lipid-anchor</topology>
        <topology evidence="1">GPI-anchor</topology>
    </subcellularLocation>
</comment>
<dbReference type="InterPro" id="IPR044788">
    <property type="entry name" value="X8_dom_prot"/>
</dbReference>